<sequence>MQFVIAYKCLLAGKSIARGDGRGSDATDNGQLWAIVRMQQLGIRGMAEELDVVHLKTTVRHFKGVEKKEGLDKWHSEGRKNDKSFLTTVLCMTNSGCCTMTDIFRVMAGSG</sequence>
<name>A0A0R3PJL4_ANGCS</name>
<organism evidence="3">
    <name type="scientific">Angiostrongylus costaricensis</name>
    <name type="common">Nematode worm</name>
    <dbReference type="NCBI Taxonomy" id="334426"/>
    <lineage>
        <taxon>Eukaryota</taxon>
        <taxon>Metazoa</taxon>
        <taxon>Ecdysozoa</taxon>
        <taxon>Nematoda</taxon>
        <taxon>Chromadorea</taxon>
        <taxon>Rhabditida</taxon>
        <taxon>Rhabditina</taxon>
        <taxon>Rhabditomorpha</taxon>
        <taxon>Strongyloidea</taxon>
        <taxon>Metastrongylidae</taxon>
        <taxon>Angiostrongylus</taxon>
    </lineage>
</organism>
<dbReference type="AlphaFoldDB" id="A0A0R3PJL4"/>
<reference evidence="3" key="1">
    <citation type="submission" date="2017-02" db="UniProtKB">
        <authorList>
            <consortium name="WormBaseParasite"/>
        </authorList>
    </citation>
    <scope>IDENTIFICATION</scope>
</reference>
<gene>
    <name evidence="1" type="ORF">ACOC_LOCUS4667</name>
</gene>
<evidence type="ECO:0000313" key="2">
    <source>
        <dbReference type="Proteomes" id="UP000267027"/>
    </source>
</evidence>
<keyword evidence="2" id="KW-1185">Reference proteome</keyword>
<proteinExistence type="predicted"/>
<accession>A0A0R3PJL4</accession>
<protein>
    <submittedName>
        <fullName evidence="3">HTH_48 domain-containing protein</fullName>
    </submittedName>
</protein>
<reference evidence="1 2" key="2">
    <citation type="submission" date="2018-11" db="EMBL/GenBank/DDBJ databases">
        <authorList>
            <consortium name="Pathogen Informatics"/>
        </authorList>
    </citation>
    <scope>NUCLEOTIDE SEQUENCE [LARGE SCALE GENOMIC DNA]</scope>
    <source>
        <strain evidence="1 2">Costa Rica</strain>
    </source>
</reference>
<dbReference type="WBParaSite" id="ACOC_0000466601-mRNA-1">
    <property type="protein sequence ID" value="ACOC_0000466601-mRNA-1"/>
    <property type="gene ID" value="ACOC_0000466601"/>
</dbReference>
<dbReference type="EMBL" id="UYYA01003824">
    <property type="protein sequence ID" value="VDM56252.1"/>
    <property type="molecule type" value="Genomic_DNA"/>
</dbReference>
<evidence type="ECO:0000313" key="3">
    <source>
        <dbReference type="WBParaSite" id="ACOC_0000466601-mRNA-1"/>
    </source>
</evidence>
<evidence type="ECO:0000313" key="1">
    <source>
        <dbReference type="EMBL" id="VDM56252.1"/>
    </source>
</evidence>
<dbReference type="Proteomes" id="UP000267027">
    <property type="component" value="Unassembled WGS sequence"/>
</dbReference>